<proteinExistence type="predicted"/>
<dbReference type="EMBL" id="AOGE01000103">
    <property type="protein sequence ID" value="ELT46296.1"/>
    <property type="molecule type" value="Genomic_DNA"/>
</dbReference>
<dbReference type="AlphaFoldDB" id="M5JTK4"/>
<reference evidence="1 2" key="1">
    <citation type="journal article" date="2013" name="Gut Pathog.">
        <title>Draft genome of Ochrobactrum intermedium strain M86 isolated from non-ulcer dyspeptic individual from India.</title>
        <authorList>
            <person name="Kulkarni G."/>
            <person name="Dhotre D."/>
            <person name="Dharne M."/>
            <person name="Shetty S."/>
            <person name="Chowdhury S."/>
            <person name="Misra V."/>
            <person name="Misra S."/>
            <person name="Patole M."/>
            <person name="Shouche Y."/>
        </authorList>
    </citation>
    <scope>NUCLEOTIDE SEQUENCE [LARGE SCALE GENOMIC DNA]</scope>
    <source>
        <strain evidence="1 2">M86</strain>
    </source>
</reference>
<gene>
    <name evidence="1" type="ORF">D584_25484</name>
</gene>
<sequence>MTVDVNKIAAEAVRTANDIEAVLQGRDTAASYMALAMVIGAAEAKAEEPDLHGLMRIITQQAFYTFLDARKGARNE</sequence>
<evidence type="ECO:0000313" key="2">
    <source>
        <dbReference type="Proteomes" id="UP000011971"/>
    </source>
</evidence>
<dbReference type="Proteomes" id="UP000011971">
    <property type="component" value="Unassembled WGS sequence"/>
</dbReference>
<name>M5JTK4_9HYPH</name>
<dbReference type="RefSeq" id="WP_006473404.1">
    <property type="nucleotide sequence ID" value="NZ_AOGE01000103.1"/>
</dbReference>
<protein>
    <submittedName>
        <fullName evidence="1">Uncharacterized protein</fullName>
    </submittedName>
</protein>
<accession>M5JTK4</accession>
<organism evidence="1 2">
    <name type="scientific">Brucella intermedia M86</name>
    <dbReference type="NCBI Taxonomy" id="1234597"/>
    <lineage>
        <taxon>Bacteria</taxon>
        <taxon>Pseudomonadati</taxon>
        <taxon>Pseudomonadota</taxon>
        <taxon>Alphaproteobacteria</taxon>
        <taxon>Hyphomicrobiales</taxon>
        <taxon>Brucellaceae</taxon>
        <taxon>Brucella/Ochrobactrum group</taxon>
        <taxon>Brucella</taxon>
    </lineage>
</organism>
<comment type="caution">
    <text evidence="1">The sequence shown here is derived from an EMBL/GenBank/DDBJ whole genome shotgun (WGS) entry which is preliminary data.</text>
</comment>
<evidence type="ECO:0000313" key="1">
    <source>
        <dbReference type="EMBL" id="ELT46296.1"/>
    </source>
</evidence>